<evidence type="ECO:0000256" key="1">
    <source>
        <dbReference type="ARBA" id="ARBA00009388"/>
    </source>
</evidence>
<feature type="domain" description="Fibronectin type-III" evidence="11">
    <location>
        <begin position="527"/>
        <end position="617"/>
    </location>
</feature>
<dbReference type="SMART" id="SM00042">
    <property type="entry name" value="CUB"/>
    <property type="match status" value="2"/>
</dbReference>
<feature type="domain" description="CUB" evidence="10">
    <location>
        <begin position="629"/>
        <end position="733"/>
    </location>
</feature>
<dbReference type="Pfam" id="PF02868">
    <property type="entry name" value="Peptidase_M4_C"/>
    <property type="match status" value="1"/>
</dbReference>
<feature type="domain" description="CUB" evidence="10">
    <location>
        <begin position="833"/>
        <end position="944"/>
    </location>
</feature>
<organism evidence="12 13">
    <name type="scientific">Rhodocytophaga rosea</name>
    <dbReference type="NCBI Taxonomy" id="2704465"/>
    <lineage>
        <taxon>Bacteria</taxon>
        <taxon>Pseudomonadati</taxon>
        <taxon>Bacteroidota</taxon>
        <taxon>Cytophagia</taxon>
        <taxon>Cytophagales</taxon>
        <taxon>Rhodocytophagaceae</taxon>
        <taxon>Rhodocytophaga</taxon>
    </lineage>
</organism>
<dbReference type="PANTHER" id="PTHR33794">
    <property type="entry name" value="BACILLOLYSIN"/>
    <property type="match status" value="1"/>
</dbReference>
<dbReference type="PROSITE" id="PS50853">
    <property type="entry name" value="FN3"/>
    <property type="match status" value="2"/>
</dbReference>
<dbReference type="InterPro" id="IPR013783">
    <property type="entry name" value="Ig-like_fold"/>
</dbReference>
<evidence type="ECO:0000256" key="9">
    <source>
        <dbReference type="PIRSR" id="PIRSR623612-1"/>
    </source>
</evidence>
<dbReference type="SUPFAM" id="SSF69318">
    <property type="entry name" value="Integrin alpha N-terminal domain"/>
    <property type="match status" value="1"/>
</dbReference>
<dbReference type="SUPFAM" id="SSF81296">
    <property type="entry name" value="E set domains"/>
    <property type="match status" value="1"/>
</dbReference>
<feature type="active site" evidence="9">
    <location>
        <position position="347"/>
    </location>
</feature>
<evidence type="ECO:0000313" key="13">
    <source>
        <dbReference type="Proteomes" id="UP000480178"/>
    </source>
</evidence>
<dbReference type="Pfam" id="PF13517">
    <property type="entry name" value="FG-GAP_3"/>
    <property type="match status" value="2"/>
</dbReference>
<dbReference type="PRINTS" id="PR00730">
    <property type="entry name" value="THERMOLYSIN"/>
</dbReference>
<keyword evidence="6" id="KW-0862">Zinc</keyword>
<dbReference type="Gene3D" id="3.10.450.490">
    <property type="match status" value="1"/>
</dbReference>
<dbReference type="KEGG" id="rhoz:GXP67_22305"/>
<dbReference type="Gene3D" id="3.10.170.10">
    <property type="match status" value="1"/>
</dbReference>
<dbReference type="InterPro" id="IPR013856">
    <property type="entry name" value="Peptidase_M4_domain"/>
</dbReference>
<dbReference type="CDD" id="cd00041">
    <property type="entry name" value="CUB"/>
    <property type="match status" value="2"/>
</dbReference>
<dbReference type="InterPro" id="IPR001570">
    <property type="entry name" value="Peptidase_M4_C_domain"/>
</dbReference>
<dbReference type="RefSeq" id="WP_162445166.1">
    <property type="nucleotide sequence ID" value="NZ_CP048222.1"/>
</dbReference>
<dbReference type="InterPro" id="IPR003961">
    <property type="entry name" value="FN3_dom"/>
</dbReference>
<dbReference type="InterPro" id="IPR014756">
    <property type="entry name" value="Ig_E-set"/>
</dbReference>
<keyword evidence="3" id="KW-0479">Metal-binding</keyword>
<gene>
    <name evidence="12" type="ORF">GXP67_22305</name>
</gene>
<evidence type="ECO:0000256" key="6">
    <source>
        <dbReference type="ARBA" id="ARBA00022833"/>
    </source>
</evidence>
<evidence type="ECO:0000259" key="11">
    <source>
        <dbReference type="PROSITE" id="PS50853"/>
    </source>
</evidence>
<dbReference type="InterPro" id="IPR023612">
    <property type="entry name" value="Peptidase_M4"/>
</dbReference>
<protein>
    <submittedName>
        <fullName evidence="12">T9SS type A sorting domain-containing protein</fullName>
    </submittedName>
</protein>
<evidence type="ECO:0000256" key="3">
    <source>
        <dbReference type="ARBA" id="ARBA00022723"/>
    </source>
</evidence>
<feature type="active site" description="Proton donor" evidence="9">
    <location>
        <position position="432"/>
    </location>
</feature>
<dbReference type="InterPro" id="IPR035914">
    <property type="entry name" value="Sperma_CUB_dom_sf"/>
</dbReference>
<evidence type="ECO:0000256" key="2">
    <source>
        <dbReference type="ARBA" id="ARBA00022670"/>
    </source>
</evidence>
<keyword evidence="5" id="KW-0378">Hydrolase</keyword>
<dbReference type="Pfam" id="PF00041">
    <property type="entry name" value="fn3"/>
    <property type="match status" value="2"/>
</dbReference>
<keyword evidence="7" id="KW-0482">Metalloprotease</keyword>
<name>A0A6C0GML4_9BACT</name>
<accession>A0A6C0GML4</accession>
<keyword evidence="4" id="KW-0732">Signal</keyword>
<sequence length="2113" mass="224359">MSLFTFTAYSQQESQPEINGKSIFIQLPAKVQALGTKPAQELLREYLQLSQSHTFQPLGVQADPSGFSHNRFQQYYKGIPVEYGIYNLHVKNGTPAFISGEQYTLSEINTTPALSEQQAFQKALQFVHANKYAWQTADKAPKGELVICKVFLSEGRRAADEMALAYKFDIFATEPLSRAFIYVDAQTGKVIHKDAIIKHATGTAATRYSGNRTIGTEKNGNSYRLRDFSRGLGIETYTMKNGTDYTIASDVTDTDNNWTAAEFDNATKDNAALDAHWGAMMTYDYFNTVHNRNSFDGNGAKIKNYVHYSSNYSNAFWNGSVMTYGDGGTMGNIIVQPFTSLDITAHEIGHALCQHTANLVYANESGALNEAFSDIWGAMVEQYAAPEKDMWSIGEDINYTIRSMSNPNIFEHPDTYLGQYWYSGSGDNGGVHINSGVLNHWFYILSIGKSGMNDNGDSYTVTGIGIDKAAKIAFRTESIYLTANSKYADTRVFSIQAAIDLYGANSKEAIQTANAWFAVGVYDIQSAPSNLTATAISGTQINLSWTDNSNNETGFSIERSTMATTGFVPIATVEANATSFQNTNLPTDAVYYYRIATLNGNTRSVFSNTANASVGKGPVIMSNATIVTCQATFMDAGGLEEYSNNQLLVTTFTPAAAGNKIQVNFTAFSTEGGYDYLKVYDGASTSAPLLGTYSGNTLPPVITATNDSGQLTFRFTSDGVVTGSGWQANITCVEVPATPSNLTATAISGTQINLSWTDNSNNETGFSIERSTMATTGFVPIATVEANATSFQNTNLPTDVAYYYRVRAEKNALFSLYSNTASAIIGSLPISMSNTSLTLCQGTLLDPGGSGRYGNSLNVTMTLAPSTAGHKIRISFSSFSTEQNQDVLKIYNGPSTSAALIGTYSGNTLPPVIVSTHASGKLTLQFTTDNSVIYNGWVASVSCVNFTPPTITAFTPSSAVAGSEVIITGTNFLDVTAVKFSKVSASFTINSSTQITAVVPGSTPSGKISVTAPAGTATSTGVFTFIISAFSAVSTPALANVQNGDITWGDYDNDNDLDILLTGKDKNQISVTKIYTNNAGVFTDLNANLPGVSGGSAIWGDYDNDNDLDILLTGTTNDGLGISRIYKNINGIFSDANAGLAGIFAGMAVWADIDNDGDQDVLLAGTTDPSEPITRIYILENGIYTPAASSLTDVTNGSISLGDYDNDGDLDILLTGTSTSGDIATIYQNTAGTFSAIQTDNITGNSGGSVAWGDYDMDGDLDILITGTNGTFIYVNTQGKFTNIQAGLPAAEHGKAAWGDYDNDGDLDFILSGNTSGILIYKNANGVFNQTETINLPTLTNIAISWGDYDNDKDLDILVSGANNNNTITKLFRNNSNSLNTKASPPTQLNASLQDNTVTLTWNKATDNQTPQNGLTYNVRVGTTSGGAQIVSCLSSVNTGQRRLMGQGNSGQRNSFILNNLPAGTYYWSVQAIDNSFIGSVFATEGTFTIKATAQLALENLTHTYNGTTRQATVVTTPASLPVTVTYNGSLTPPVQAGSYKVVATVNTAAYQGSISGTLVINKANAQLSLSSLTHTFSNSAKQASATTLPTGKTVDITYNGTSELPVNAGTYTVEAVISDANYSGTTTGILVINKAQATVIISNLIYIYDGSAKTASATTIPSGLTLRTIYGSKAESPVQAGTYAVVGSIEDENYEGSAASILKILKAKQTLTFEKLEDTKYGDEIILKAVSSSALPVNYQVVTGPATVSGTTLQTTGVGQVIVRAIQTGNTNFAAAEPVEQRFVVAKASQAISFAAVSGTVSEKNTITLQASATSGLPVELSIVSGPAKLQGNVLSFTGAGQVMVQASQRGNAVFETAAVEQTILVKSAPKAEQSIVFTSITEPTFGDEPIKLSAKASSALPVTFKVVSGPAVISGNSLMLTGAGEVTIQAFQTGNDSFLPVASQEQKFCVKPAKPTITQQGSETGSFVLTSSSKAGNQWIKNGEIIEGATSQQYEVKETGIYAVQVTINSCNNTSVQVSLTAENEPEVRMHIQVYPNPATEKVFVEYQAATPSQEVIISIFNAVGIKVAEKTISGNNGSKTELMVSHLAQGTYYVQIADNKHITTKTFIKM</sequence>
<dbReference type="Pfam" id="PF07504">
    <property type="entry name" value="FTP"/>
    <property type="match status" value="1"/>
</dbReference>
<dbReference type="Pfam" id="PF18887">
    <property type="entry name" value="MBG_3"/>
    <property type="match status" value="3"/>
</dbReference>
<dbReference type="InterPro" id="IPR013517">
    <property type="entry name" value="FG-GAP"/>
</dbReference>
<feature type="domain" description="Fibronectin type-III" evidence="11">
    <location>
        <begin position="738"/>
        <end position="830"/>
    </location>
</feature>
<dbReference type="SUPFAM" id="SSF49265">
    <property type="entry name" value="Fibronectin type III"/>
    <property type="match status" value="2"/>
</dbReference>
<dbReference type="InterPro" id="IPR026444">
    <property type="entry name" value="Secre_tail"/>
</dbReference>
<keyword evidence="2" id="KW-0645">Protease</keyword>
<dbReference type="SUPFAM" id="SSF49854">
    <property type="entry name" value="Spermadhesin, CUB domain"/>
    <property type="match status" value="2"/>
</dbReference>
<dbReference type="InterPro" id="IPR036116">
    <property type="entry name" value="FN3_sf"/>
</dbReference>
<evidence type="ECO:0000256" key="7">
    <source>
        <dbReference type="ARBA" id="ARBA00023049"/>
    </source>
</evidence>
<dbReference type="InterPro" id="IPR050728">
    <property type="entry name" value="Zinc_Metalloprotease_M4"/>
</dbReference>
<dbReference type="EMBL" id="CP048222">
    <property type="protein sequence ID" value="QHT69177.1"/>
    <property type="molecule type" value="Genomic_DNA"/>
</dbReference>
<keyword evidence="8" id="KW-1015">Disulfide bond</keyword>
<dbReference type="Pfam" id="PF18962">
    <property type="entry name" value="Por_Secre_tail"/>
    <property type="match status" value="1"/>
</dbReference>
<dbReference type="Gene3D" id="2.60.120.290">
    <property type="entry name" value="Spermadhesin, CUB domain"/>
    <property type="match status" value="2"/>
</dbReference>
<dbReference type="CDD" id="cd00102">
    <property type="entry name" value="IPT"/>
    <property type="match status" value="1"/>
</dbReference>
<dbReference type="Pfam" id="PF01447">
    <property type="entry name" value="Peptidase_M4"/>
    <property type="match status" value="1"/>
</dbReference>
<dbReference type="GO" id="GO:0006508">
    <property type="term" value="P:proteolysis"/>
    <property type="evidence" value="ECO:0007669"/>
    <property type="project" value="UniProtKB-KW"/>
</dbReference>
<dbReference type="CDD" id="cd00063">
    <property type="entry name" value="FN3"/>
    <property type="match status" value="2"/>
</dbReference>
<evidence type="ECO:0000256" key="4">
    <source>
        <dbReference type="ARBA" id="ARBA00022729"/>
    </source>
</evidence>
<evidence type="ECO:0000259" key="10">
    <source>
        <dbReference type="PROSITE" id="PS01180"/>
    </source>
</evidence>
<dbReference type="InterPro" id="IPR043772">
    <property type="entry name" value="MBG_3"/>
</dbReference>
<dbReference type="Gene3D" id="2.60.40.10">
    <property type="entry name" value="Immunoglobulins"/>
    <property type="match status" value="4"/>
</dbReference>
<evidence type="ECO:0000313" key="12">
    <source>
        <dbReference type="EMBL" id="QHT69177.1"/>
    </source>
</evidence>
<dbReference type="SMART" id="SM00060">
    <property type="entry name" value="FN3"/>
    <property type="match status" value="3"/>
</dbReference>
<dbReference type="PANTHER" id="PTHR33794:SF1">
    <property type="entry name" value="BACILLOLYSIN"/>
    <property type="match status" value="1"/>
</dbReference>
<dbReference type="Gene3D" id="1.10.390.10">
    <property type="entry name" value="Neutral Protease Domain 2"/>
    <property type="match status" value="1"/>
</dbReference>
<dbReference type="GO" id="GO:0004222">
    <property type="term" value="F:metalloendopeptidase activity"/>
    <property type="evidence" value="ECO:0007669"/>
    <property type="project" value="InterPro"/>
</dbReference>
<evidence type="ECO:0000256" key="8">
    <source>
        <dbReference type="ARBA" id="ARBA00023157"/>
    </source>
</evidence>
<dbReference type="NCBIfam" id="TIGR04183">
    <property type="entry name" value="Por_Secre_tail"/>
    <property type="match status" value="1"/>
</dbReference>
<dbReference type="InterPro" id="IPR028994">
    <property type="entry name" value="Integrin_alpha_N"/>
</dbReference>
<dbReference type="Proteomes" id="UP000480178">
    <property type="component" value="Chromosome"/>
</dbReference>
<evidence type="ECO:0000256" key="5">
    <source>
        <dbReference type="ARBA" id="ARBA00022801"/>
    </source>
</evidence>
<dbReference type="SUPFAM" id="SSF55486">
    <property type="entry name" value="Metalloproteases ('zincins'), catalytic domain"/>
    <property type="match status" value="1"/>
</dbReference>
<dbReference type="GO" id="GO:0046872">
    <property type="term" value="F:metal ion binding"/>
    <property type="evidence" value="ECO:0007669"/>
    <property type="project" value="UniProtKB-KW"/>
</dbReference>
<dbReference type="InterPro" id="IPR011096">
    <property type="entry name" value="FTP_domain"/>
</dbReference>
<dbReference type="InterPro" id="IPR000859">
    <property type="entry name" value="CUB_dom"/>
</dbReference>
<proteinExistence type="inferred from homology"/>
<dbReference type="PROSITE" id="PS01180">
    <property type="entry name" value="CUB"/>
    <property type="match status" value="2"/>
</dbReference>
<dbReference type="InterPro" id="IPR027268">
    <property type="entry name" value="Peptidase_M4/M1_CTD_sf"/>
</dbReference>
<keyword evidence="13" id="KW-1185">Reference proteome</keyword>
<dbReference type="Pfam" id="PF00431">
    <property type="entry name" value="CUB"/>
    <property type="match status" value="2"/>
</dbReference>
<dbReference type="Gene3D" id="2.130.10.130">
    <property type="entry name" value="Integrin alpha, N-terminal"/>
    <property type="match status" value="1"/>
</dbReference>
<reference evidence="12 13" key="1">
    <citation type="submission" date="2020-01" db="EMBL/GenBank/DDBJ databases">
        <authorList>
            <person name="Kim M.K."/>
        </authorList>
    </citation>
    <scope>NUCLEOTIDE SEQUENCE [LARGE SCALE GENOMIC DNA]</scope>
    <source>
        <strain evidence="12 13">172606-1</strain>
    </source>
</reference>
<comment type="similarity">
    <text evidence="1">Belongs to the peptidase M4 family.</text>
</comment>
<dbReference type="CDD" id="cd09597">
    <property type="entry name" value="M4_TLP"/>
    <property type="match status" value="1"/>
</dbReference>